<protein>
    <submittedName>
        <fullName evidence="2">Uncharacterized protein</fullName>
    </submittedName>
</protein>
<gene>
    <name evidence="2" type="ORF">ACFQ03_10570</name>
</gene>
<evidence type="ECO:0000256" key="1">
    <source>
        <dbReference type="SAM" id="Phobius"/>
    </source>
</evidence>
<dbReference type="Proteomes" id="UP001597120">
    <property type="component" value="Unassembled WGS sequence"/>
</dbReference>
<keyword evidence="3" id="KW-1185">Reference proteome</keyword>
<keyword evidence="1" id="KW-0472">Membrane</keyword>
<feature type="transmembrane region" description="Helical" evidence="1">
    <location>
        <begin position="33"/>
        <end position="53"/>
    </location>
</feature>
<dbReference type="EMBL" id="JBHTIU010000031">
    <property type="protein sequence ID" value="MFD0869595.1"/>
    <property type="molecule type" value="Genomic_DNA"/>
</dbReference>
<sequence length="76" mass="8155">MLGILLAALFLVAHVYETVWVYRDTLKYKGPGAAVESALLVFLLPVVGLIFLMSAAESAQRKSASDMPSDGTPETL</sequence>
<keyword evidence="1" id="KW-0812">Transmembrane</keyword>
<name>A0ABW3D814_9BACL</name>
<reference evidence="3" key="1">
    <citation type="journal article" date="2019" name="Int. J. Syst. Evol. Microbiol.">
        <title>The Global Catalogue of Microorganisms (GCM) 10K type strain sequencing project: providing services to taxonomists for standard genome sequencing and annotation.</title>
        <authorList>
            <consortium name="The Broad Institute Genomics Platform"/>
            <consortium name="The Broad Institute Genome Sequencing Center for Infectious Disease"/>
            <person name="Wu L."/>
            <person name="Ma J."/>
        </authorList>
    </citation>
    <scope>NUCLEOTIDE SEQUENCE [LARGE SCALE GENOMIC DNA]</scope>
    <source>
        <strain evidence="3">CCUG 57263</strain>
    </source>
</reference>
<evidence type="ECO:0000313" key="3">
    <source>
        <dbReference type="Proteomes" id="UP001597120"/>
    </source>
</evidence>
<organism evidence="2 3">
    <name type="scientific">Paenibacillus residui</name>
    <dbReference type="NCBI Taxonomy" id="629724"/>
    <lineage>
        <taxon>Bacteria</taxon>
        <taxon>Bacillati</taxon>
        <taxon>Bacillota</taxon>
        <taxon>Bacilli</taxon>
        <taxon>Bacillales</taxon>
        <taxon>Paenibacillaceae</taxon>
        <taxon>Paenibacillus</taxon>
    </lineage>
</organism>
<accession>A0ABW3D814</accession>
<proteinExistence type="predicted"/>
<comment type="caution">
    <text evidence="2">The sequence shown here is derived from an EMBL/GenBank/DDBJ whole genome shotgun (WGS) entry which is preliminary data.</text>
</comment>
<dbReference type="RefSeq" id="WP_144934706.1">
    <property type="nucleotide sequence ID" value="NZ_JBHTIU010000031.1"/>
</dbReference>
<evidence type="ECO:0000313" key="2">
    <source>
        <dbReference type="EMBL" id="MFD0869595.1"/>
    </source>
</evidence>
<keyword evidence="1" id="KW-1133">Transmembrane helix</keyword>